<sequence>MRRRRFARAAAAAAWFLPAAAVAQTAALPPVPAATSESIAVPKGARLVWADEFGSRPLPDAKRWAYDTARNREGWYNQELQYYAANRPENARVEKGHLVIEARRERLTGQSDYGGQDYSSARLFTRGLASWTYGFIEVRAKLACGKGLWPAIWLLGTDGSGGWPRLGEIDMMELVGWDPQTVHGTIHTGAYNHAQHTQKGATTRVADACTAFHTYQLDWTRDRILIGVDGHAYMRFDNDHQGDPATWPFDKPQYLLLNVAVGGWGGTHGIDPAAFPSRMEVDYVRVWQMPKR</sequence>
<keyword evidence="5" id="KW-1185">Reference proteome</keyword>
<dbReference type="InterPro" id="IPR013320">
    <property type="entry name" value="ConA-like_dom_sf"/>
</dbReference>
<dbReference type="InterPro" id="IPR000757">
    <property type="entry name" value="Beta-glucanase-like"/>
</dbReference>
<comment type="similarity">
    <text evidence="1">Belongs to the glycosyl hydrolase 16 family.</text>
</comment>
<feature type="signal peptide" evidence="2">
    <location>
        <begin position="1"/>
        <end position="23"/>
    </location>
</feature>
<protein>
    <submittedName>
        <fullName evidence="4">Beta-glucanase (GH16 family)</fullName>
    </submittedName>
</protein>
<feature type="chain" id="PRO_5031101856" evidence="2">
    <location>
        <begin position="24"/>
        <end position="292"/>
    </location>
</feature>
<evidence type="ECO:0000313" key="4">
    <source>
        <dbReference type="EMBL" id="NJB98235.1"/>
    </source>
</evidence>
<evidence type="ECO:0000256" key="2">
    <source>
        <dbReference type="SAM" id="SignalP"/>
    </source>
</evidence>
<evidence type="ECO:0000259" key="3">
    <source>
        <dbReference type="PROSITE" id="PS51762"/>
    </source>
</evidence>
<dbReference type="Pfam" id="PF00722">
    <property type="entry name" value="Glyco_hydro_16"/>
    <property type="match status" value="1"/>
</dbReference>
<dbReference type="CDD" id="cd08023">
    <property type="entry name" value="GH16_laminarinase_like"/>
    <property type="match status" value="1"/>
</dbReference>
<comment type="caution">
    <text evidence="4">The sequence shown here is derived from an EMBL/GenBank/DDBJ whole genome shotgun (WGS) entry which is preliminary data.</text>
</comment>
<organism evidence="4 5">
    <name type="scientific">Sphingomonas trueperi</name>
    <dbReference type="NCBI Taxonomy" id="53317"/>
    <lineage>
        <taxon>Bacteria</taxon>
        <taxon>Pseudomonadati</taxon>
        <taxon>Pseudomonadota</taxon>
        <taxon>Alphaproteobacteria</taxon>
        <taxon>Sphingomonadales</taxon>
        <taxon>Sphingomonadaceae</taxon>
        <taxon>Sphingomonas</taxon>
    </lineage>
</organism>
<evidence type="ECO:0000256" key="1">
    <source>
        <dbReference type="ARBA" id="ARBA00006865"/>
    </source>
</evidence>
<dbReference type="AlphaFoldDB" id="A0A7X6BDF4"/>
<name>A0A7X6BDF4_9SPHN</name>
<dbReference type="InterPro" id="IPR050546">
    <property type="entry name" value="Glycosyl_Hydrlase_16"/>
</dbReference>
<dbReference type="RefSeq" id="WP_125977161.1">
    <property type="nucleotide sequence ID" value="NZ_BAAADY010000003.1"/>
</dbReference>
<gene>
    <name evidence="4" type="ORF">GGR89_002566</name>
</gene>
<proteinExistence type="inferred from homology"/>
<dbReference type="GO" id="GO:0004553">
    <property type="term" value="F:hydrolase activity, hydrolyzing O-glycosyl compounds"/>
    <property type="evidence" value="ECO:0007669"/>
    <property type="project" value="InterPro"/>
</dbReference>
<dbReference type="EMBL" id="JAATJB010000007">
    <property type="protein sequence ID" value="NJB98235.1"/>
    <property type="molecule type" value="Genomic_DNA"/>
</dbReference>
<dbReference type="PANTHER" id="PTHR10963:SF55">
    <property type="entry name" value="GLYCOSIDE HYDROLASE FAMILY 16 PROTEIN"/>
    <property type="match status" value="1"/>
</dbReference>
<feature type="domain" description="GH16" evidence="3">
    <location>
        <begin position="51"/>
        <end position="292"/>
    </location>
</feature>
<evidence type="ECO:0000313" key="5">
    <source>
        <dbReference type="Proteomes" id="UP000531251"/>
    </source>
</evidence>
<keyword evidence="2" id="KW-0732">Signal</keyword>
<dbReference type="PROSITE" id="PS51762">
    <property type="entry name" value="GH16_2"/>
    <property type="match status" value="1"/>
</dbReference>
<dbReference type="GO" id="GO:0005975">
    <property type="term" value="P:carbohydrate metabolic process"/>
    <property type="evidence" value="ECO:0007669"/>
    <property type="project" value="InterPro"/>
</dbReference>
<reference evidence="4 5" key="1">
    <citation type="submission" date="2020-03" db="EMBL/GenBank/DDBJ databases">
        <title>Genomic Encyclopedia of Type Strains, Phase IV (KMG-IV): sequencing the most valuable type-strain genomes for metagenomic binning, comparative biology and taxonomic classification.</title>
        <authorList>
            <person name="Goeker M."/>
        </authorList>
    </citation>
    <scope>NUCLEOTIDE SEQUENCE [LARGE SCALE GENOMIC DNA]</scope>
    <source>
        <strain evidence="4 5">DSM 7225</strain>
    </source>
</reference>
<dbReference type="PANTHER" id="PTHR10963">
    <property type="entry name" value="GLYCOSYL HYDROLASE-RELATED"/>
    <property type="match status" value="1"/>
</dbReference>
<dbReference type="SUPFAM" id="SSF49899">
    <property type="entry name" value="Concanavalin A-like lectins/glucanases"/>
    <property type="match status" value="1"/>
</dbReference>
<accession>A0A7X6BDF4</accession>
<dbReference type="Gene3D" id="2.60.120.200">
    <property type="match status" value="1"/>
</dbReference>
<dbReference type="Proteomes" id="UP000531251">
    <property type="component" value="Unassembled WGS sequence"/>
</dbReference>